<dbReference type="AlphaFoldDB" id="A0A549SZK3"/>
<proteinExistence type="predicted"/>
<dbReference type="EMBL" id="VJMG01000070">
    <property type="protein sequence ID" value="TRL35049.1"/>
    <property type="molecule type" value="Genomic_DNA"/>
</dbReference>
<dbReference type="RefSeq" id="WP_143127206.1">
    <property type="nucleotide sequence ID" value="NZ_VJMG01000070.1"/>
</dbReference>
<keyword evidence="2" id="KW-0732">Signal</keyword>
<reference evidence="3 4" key="1">
    <citation type="submission" date="2019-07" db="EMBL/GenBank/DDBJ databases">
        <title>Ln-dependent methylotrophs.</title>
        <authorList>
            <person name="Tani A."/>
        </authorList>
    </citation>
    <scope>NUCLEOTIDE SEQUENCE [LARGE SCALE GENOMIC DNA]</scope>
    <source>
        <strain evidence="3 4">SM12</strain>
    </source>
</reference>
<organism evidence="3 4">
    <name type="scientific">Rhizobium straminoryzae</name>
    <dbReference type="NCBI Taxonomy" id="1387186"/>
    <lineage>
        <taxon>Bacteria</taxon>
        <taxon>Pseudomonadati</taxon>
        <taxon>Pseudomonadota</taxon>
        <taxon>Alphaproteobacteria</taxon>
        <taxon>Hyphomicrobiales</taxon>
        <taxon>Rhizobiaceae</taxon>
        <taxon>Rhizobium/Agrobacterium group</taxon>
        <taxon>Rhizobium</taxon>
    </lineage>
</organism>
<feature type="signal peptide" evidence="2">
    <location>
        <begin position="1"/>
        <end position="24"/>
    </location>
</feature>
<evidence type="ECO:0000313" key="4">
    <source>
        <dbReference type="Proteomes" id="UP000316801"/>
    </source>
</evidence>
<keyword evidence="4" id="KW-1185">Reference proteome</keyword>
<feature type="chain" id="PRO_5021886795" evidence="2">
    <location>
        <begin position="25"/>
        <end position="119"/>
    </location>
</feature>
<gene>
    <name evidence="3" type="ORF">FNA46_21190</name>
</gene>
<dbReference type="Proteomes" id="UP000316801">
    <property type="component" value="Unassembled WGS sequence"/>
</dbReference>
<protein>
    <submittedName>
        <fullName evidence="3">Uncharacterized protein</fullName>
    </submittedName>
</protein>
<evidence type="ECO:0000313" key="3">
    <source>
        <dbReference type="EMBL" id="TRL35049.1"/>
    </source>
</evidence>
<accession>A0A549SZK3</accession>
<evidence type="ECO:0000256" key="1">
    <source>
        <dbReference type="SAM" id="MobiDB-lite"/>
    </source>
</evidence>
<sequence>MRMVTKDFWRLLMLGALMSAPVLAADGKAQPNWANPAPVYKDLPGVVSPETLAKQKAADEPNCTTDIEYRRWRRDDILSSDSVPVTVYRCEKNGVTYSSTQMPDRPWVPGLNPTDLPRQ</sequence>
<comment type="caution">
    <text evidence="3">The sequence shown here is derived from an EMBL/GenBank/DDBJ whole genome shotgun (WGS) entry which is preliminary data.</text>
</comment>
<evidence type="ECO:0000256" key="2">
    <source>
        <dbReference type="SAM" id="SignalP"/>
    </source>
</evidence>
<feature type="region of interest" description="Disordered" evidence="1">
    <location>
        <begin position="99"/>
        <end position="119"/>
    </location>
</feature>
<name>A0A549SZK3_9HYPH</name>